<sequence>MHELSEPIAVALIGYGFAGRTFHAPLISAVGGLALTRVASSDAGKVHADLPAVDVVSDPMRAATDPDIGLVVIASPNDSHVPLARAALEAGKHVVVDKPFTPSLRDARQLAAPAERQQRVLAVFQNRRWDSDFLAIRYAIDNGLIGDVKHLESRLERFRPQVRERWRERSGPGSGLWWDLGPHLVDQALQLFGLPDTVQADLATQRDGATTDDWAHVVLGFGSVRAVLHAGMLSAIPAARFVVHGTRGSAIKQQPDPQEAQLISGMRPGDAEWGVDSDDLVLHDGVTHTRIPTPRGDQSRFYAHLCDALHGKGSNPVTPSEAVAVTAVLEAAVQSAAHGRTTSLELDDGERAAFERDRQRHRQHGR</sequence>
<feature type="domain" description="Gfo/Idh/MocA-like oxidoreductase N-terminal" evidence="4">
    <location>
        <begin position="9"/>
        <end position="123"/>
    </location>
</feature>
<evidence type="ECO:0000256" key="2">
    <source>
        <dbReference type="ARBA" id="ARBA00023002"/>
    </source>
</evidence>
<accession>A0ABV6RR11</accession>
<comment type="similarity">
    <text evidence="1">Belongs to the Gfo/Idh/MocA family.</text>
</comment>
<feature type="domain" description="Gfo/Idh/MocA-like oxidoreductase C-terminal" evidence="5">
    <location>
        <begin position="139"/>
        <end position="342"/>
    </location>
</feature>
<reference evidence="6 7" key="1">
    <citation type="submission" date="2024-09" db="EMBL/GenBank/DDBJ databases">
        <authorList>
            <person name="Sun Q."/>
            <person name="Mori K."/>
        </authorList>
    </citation>
    <scope>NUCLEOTIDE SEQUENCE [LARGE SCALE GENOMIC DNA]</scope>
    <source>
        <strain evidence="6 7">KCTC 23076</strain>
    </source>
</reference>
<feature type="region of interest" description="Disordered" evidence="3">
    <location>
        <begin position="336"/>
        <end position="366"/>
    </location>
</feature>
<dbReference type="Gene3D" id="3.30.360.10">
    <property type="entry name" value="Dihydrodipicolinate Reductase, domain 2"/>
    <property type="match status" value="1"/>
</dbReference>
<name>A0ABV6RR11_9GAMM</name>
<dbReference type="Pfam" id="PF02894">
    <property type="entry name" value="GFO_IDH_MocA_C"/>
    <property type="match status" value="1"/>
</dbReference>
<dbReference type="EMBL" id="JBHLTG010000003">
    <property type="protein sequence ID" value="MFC0679428.1"/>
    <property type="molecule type" value="Genomic_DNA"/>
</dbReference>
<dbReference type="PANTHER" id="PTHR43708:SF5">
    <property type="entry name" value="CONSERVED EXPRESSED OXIDOREDUCTASE (EUROFUNG)-RELATED"/>
    <property type="match status" value="1"/>
</dbReference>
<dbReference type="InterPro" id="IPR004104">
    <property type="entry name" value="Gfo/Idh/MocA-like_OxRdtase_C"/>
</dbReference>
<evidence type="ECO:0000259" key="5">
    <source>
        <dbReference type="Pfam" id="PF02894"/>
    </source>
</evidence>
<organism evidence="6 7">
    <name type="scientific">Lysobacter korlensis</name>
    <dbReference type="NCBI Taxonomy" id="553636"/>
    <lineage>
        <taxon>Bacteria</taxon>
        <taxon>Pseudomonadati</taxon>
        <taxon>Pseudomonadota</taxon>
        <taxon>Gammaproteobacteria</taxon>
        <taxon>Lysobacterales</taxon>
        <taxon>Lysobacteraceae</taxon>
        <taxon>Lysobacter</taxon>
    </lineage>
</organism>
<dbReference type="InterPro" id="IPR000683">
    <property type="entry name" value="Gfo/Idh/MocA-like_OxRdtase_N"/>
</dbReference>
<evidence type="ECO:0000256" key="3">
    <source>
        <dbReference type="SAM" id="MobiDB-lite"/>
    </source>
</evidence>
<feature type="compositionally biased region" description="Basic and acidic residues" evidence="3">
    <location>
        <begin position="349"/>
        <end position="358"/>
    </location>
</feature>
<evidence type="ECO:0000259" key="4">
    <source>
        <dbReference type="Pfam" id="PF01408"/>
    </source>
</evidence>
<dbReference type="Pfam" id="PF01408">
    <property type="entry name" value="GFO_IDH_MocA"/>
    <property type="match status" value="1"/>
</dbReference>
<dbReference type="RefSeq" id="WP_386670163.1">
    <property type="nucleotide sequence ID" value="NZ_JBHLTG010000003.1"/>
</dbReference>
<keyword evidence="2" id="KW-0560">Oxidoreductase</keyword>
<dbReference type="PANTHER" id="PTHR43708">
    <property type="entry name" value="CONSERVED EXPRESSED OXIDOREDUCTASE (EUROFUNG)"/>
    <property type="match status" value="1"/>
</dbReference>
<evidence type="ECO:0000313" key="7">
    <source>
        <dbReference type="Proteomes" id="UP001589896"/>
    </source>
</evidence>
<dbReference type="InterPro" id="IPR051317">
    <property type="entry name" value="Gfo/Idh/MocA_oxidoreduct"/>
</dbReference>
<dbReference type="NCBIfam" id="NF008607">
    <property type="entry name" value="PRK11579.1"/>
    <property type="match status" value="1"/>
</dbReference>
<dbReference type="InterPro" id="IPR036291">
    <property type="entry name" value="NAD(P)-bd_dom_sf"/>
</dbReference>
<comment type="caution">
    <text evidence="6">The sequence shown here is derived from an EMBL/GenBank/DDBJ whole genome shotgun (WGS) entry which is preliminary data.</text>
</comment>
<keyword evidence="7" id="KW-1185">Reference proteome</keyword>
<gene>
    <name evidence="6" type="ORF">ACFFGH_16450</name>
</gene>
<proteinExistence type="inferred from homology"/>
<evidence type="ECO:0000256" key="1">
    <source>
        <dbReference type="ARBA" id="ARBA00010928"/>
    </source>
</evidence>
<dbReference type="SUPFAM" id="SSF51735">
    <property type="entry name" value="NAD(P)-binding Rossmann-fold domains"/>
    <property type="match status" value="1"/>
</dbReference>
<evidence type="ECO:0000313" key="6">
    <source>
        <dbReference type="EMBL" id="MFC0679428.1"/>
    </source>
</evidence>
<protein>
    <submittedName>
        <fullName evidence="6">Oxidoreductase</fullName>
    </submittedName>
</protein>
<dbReference type="Gene3D" id="3.40.50.720">
    <property type="entry name" value="NAD(P)-binding Rossmann-like Domain"/>
    <property type="match status" value="1"/>
</dbReference>
<dbReference type="Proteomes" id="UP001589896">
    <property type="component" value="Unassembled WGS sequence"/>
</dbReference>